<accession>A0ABR6C839</accession>
<sequence length="85" mass="9027">MDRVEPFSLLAVAQTLLRSRAIARAALLCLLLAALTMLAHAGTVVDSTGLMVSVTGGRTPGFLLIQLMSDGFGRPTAEQVFPSRR</sequence>
<keyword evidence="2" id="KW-1185">Reference proteome</keyword>
<protein>
    <submittedName>
        <fullName evidence="1">Uncharacterized protein</fullName>
    </submittedName>
</protein>
<dbReference type="EMBL" id="JACJHZ010000014">
    <property type="protein sequence ID" value="MBA9021182.1"/>
    <property type="molecule type" value="Genomic_DNA"/>
</dbReference>
<organism evidence="1 2">
    <name type="scientific">Aminobacter ciceronei</name>
    <dbReference type="NCBI Taxonomy" id="150723"/>
    <lineage>
        <taxon>Bacteria</taxon>
        <taxon>Pseudomonadati</taxon>
        <taxon>Pseudomonadota</taxon>
        <taxon>Alphaproteobacteria</taxon>
        <taxon>Hyphomicrobiales</taxon>
        <taxon>Phyllobacteriaceae</taxon>
        <taxon>Aminobacter</taxon>
    </lineage>
</organism>
<dbReference type="Proteomes" id="UP000587524">
    <property type="component" value="Unassembled WGS sequence"/>
</dbReference>
<dbReference type="RefSeq" id="WP_182574495.1">
    <property type="nucleotide sequence ID" value="NZ_JACJHY010000014.1"/>
</dbReference>
<evidence type="ECO:0000313" key="1">
    <source>
        <dbReference type="EMBL" id="MBA9021182.1"/>
    </source>
</evidence>
<evidence type="ECO:0000313" key="2">
    <source>
        <dbReference type="Proteomes" id="UP000587524"/>
    </source>
</evidence>
<comment type="caution">
    <text evidence="1">The sequence shown here is derived from an EMBL/GenBank/DDBJ whole genome shotgun (WGS) entry which is preliminary data.</text>
</comment>
<proteinExistence type="predicted"/>
<reference evidence="1 2" key="1">
    <citation type="submission" date="2020-08" db="EMBL/GenBank/DDBJ databases">
        <title>Genomic Encyclopedia of Type Strains, Phase IV (KMG-IV): sequencing the most valuable type-strain genomes for metagenomic binning, comparative biology and taxonomic classification.</title>
        <authorList>
            <person name="Goeker M."/>
        </authorList>
    </citation>
    <scope>NUCLEOTIDE SEQUENCE [LARGE SCALE GENOMIC DNA]</scope>
    <source>
        <strain evidence="1 2">DSM 17455</strain>
    </source>
</reference>
<name>A0ABR6C839_9HYPH</name>
<gene>
    <name evidence="1" type="ORF">HNQ97_003186</name>
</gene>